<name>A0AAD5X2X9_9FUNG</name>
<protein>
    <recommendedName>
        <fullName evidence="3">4a-hydroxytetrahydrobiopterin dehydratase</fullName>
        <ecNumber evidence="3">4.2.1.96</ecNumber>
    </recommendedName>
    <alternativeName>
        <fullName evidence="5">4-alpha-hydroxy-tetrahydropterin dehydratase</fullName>
    </alternativeName>
</protein>
<comment type="caution">
    <text evidence="6">The sequence shown here is derived from an EMBL/GenBank/DDBJ whole genome shotgun (WGS) entry which is preliminary data.</text>
</comment>
<dbReference type="InterPro" id="IPR001533">
    <property type="entry name" value="Pterin_deHydtase"/>
</dbReference>
<dbReference type="EC" id="4.2.1.96" evidence="3"/>
<comment type="similarity">
    <text evidence="2">Belongs to the pterin-4-alpha-carbinolamine dehydratase family.</text>
</comment>
<organism evidence="6 7">
    <name type="scientific">Rhizophlyctis rosea</name>
    <dbReference type="NCBI Taxonomy" id="64517"/>
    <lineage>
        <taxon>Eukaryota</taxon>
        <taxon>Fungi</taxon>
        <taxon>Fungi incertae sedis</taxon>
        <taxon>Chytridiomycota</taxon>
        <taxon>Chytridiomycota incertae sedis</taxon>
        <taxon>Chytridiomycetes</taxon>
        <taxon>Rhizophlyctidales</taxon>
        <taxon>Rhizophlyctidaceae</taxon>
        <taxon>Rhizophlyctis</taxon>
    </lineage>
</organism>
<dbReference type="CDD" id="cd00914">
    <property type="entry name" value="PCD_DCoH_subfamily_b"/>
    <property type="match status" value="1"/>
</dbReference>
<sequence length="137" mass="16032">MHLTSRTLINLPTRTKPLRLTCNFHSSQPLRLIDAFYKLEEPDRSKNLTPLLSSGWKFPETAKDRITKSFQFNDFNEAFGFMTRVALVADKMDHHPEWFNVYNRVDITLTTHFWKDLSNRDIELATFIERAAKAAQS</sequence>
<evidence type="ECO:0000256" key="2">
    <source>
        <dbReference type="ARBA" id="ARBA00006472"/>
    </source>
</evidence>
<accession>A0AAD5X2X9</accession>
<dbReference type="EMBL" id="JADGJD010000690">
    <property type="protein sequence ID" value="KAJ3049130.1"/>
    <property type="molecule type" value="Genomic_DNA"/>
</dbReference>
<dbReference type="GO" id="GO:0008124">
    <property type="term" value="F:4-alpha-hydroxytetrahydrobiopterin dehydratase activity"/>
    <property type="evidence" value="ECO:0007669"/>
    <property type="project" value="UniProtKB-EC"/>
</dbReference>
<dbReference type="HAMAP" id="MF_00434">
    <property type="entry name" value="Pterin_4_alpha"/>
    <property type="match status" value="1"/>
</dbReference>
<evidence type="ECO:0000256" key="5">
    <source>
        <dbReference type="ARBA" id="ARBA00030497"/>
    </source>
</evidence>
<proteinExistence type="inferred from homology"/>
<keyword evidence="4" id="KW-0456">Lyase</keyword>
<gene>
    <name evidence="6" type="primary">PCBD1</name>
    <name evidence="6" type="ORF">HK097_009854</name>
</gene>
<dbReference type="PANTHER" id="PTHR12599:SF0">
    <property type="entry name" value="PTERIN-4-ALPHA-CARBINOLAMINE DEHYDRATASE"/>
    <property type="match status" value="1"/>
</dbReference>
<evidence type="ECO:0000313" key="6">
    <source>
        <dbReference type="EMBL" id="KAJ3049130.1"/>
    </source>
</evidence>
<dbReference type="SUPFAM" id="SSF55248">
    <property type="entry name" value="PCD-like"/>
    <property type="match status" value="1"/>
</dbReference>
<comment type="catalytic activity">
    <reaction evidence="1">
        <text>(4aS,6R)-4a-hydroxy-L-erythro-5,6,7,8-tetrahydrobiopterin = (6R)-L-erythro-6,7-dihydrobiopterin + H2O</text>
        <dbReference type="Rhea" id="RHEA:11920"/>
        <dbReference type="ChEBI" id="CHEBI:15377"/>
        <dbReference type="ChEBI" id="CHEBI:15642"/>
        <dbReference type="ChEBI" id="CHEBI:43120"/>
        <dbReference type="EC" id="4.2.1.96"/>
    </reaction>
</comment>
<dbReference type="Pfam" id="PF01329">
    <property type="entry name" value="Pterin_4a"/>
    <property type="match status" value="1"/>
</dbReference>
<reference evidence="6" key="1">
    <citation type="submission" date="2020-05" db="EMBL/GenBank/DDBJ databases">
        <title>Phylogenomic resolution of chytrid fungi.</title>
        <authorList>
            <person name="Stajich J.E."/>
            <person name="Amses K."/>
            <person name="Simmons R."/>
            <person name="Seto K."/>
            <person name="Myers J."/>
            <person name="Bonds A."/>
            <person name="Quandt C.A."/>
            <person name="Barry K."/>
            <person name="Liu P."/>
            <person name="Grigoriev I."/>
            <person name="Longcore J.E."/>
            <person name="James T.Y."/>
        </authorList>
    </citation>
    <scope>NUCLEOTIDE SEQUENCE</scope>
    <source>
        <strain evidence="6">JEL0318</strain>
    </source>
</reference>
<keyword evidence="7" id="KW-1185">Reference proteome</keyword>
<dbReference type="PANTHER" id="PTHR12599">
    <property type="entry name" value="PTERIN-4-ALPHA-CARBINOLAMINE DEHYDRATASE"/>
    <property type="match status" value="1"/>
</dbReference>
<evidence type="ECO:0000256" key="3">
    <source>
        <dbReference type="ARBA" id="ARBA00013252"/>
    </source>
</evidence>
<evidence type="ECO:0000256" key="4">
    <source>
        <dbReference type="ARBA" id="ARBA00023239"/>
    </source>
</evidence>
<dbReference type="InterPro" id="IPR036428">
    <property type="entry name" value="PCD_sf"/>
</dbReference>
<dbReference type="NCBIfam" id="NF002018">
    <property type="entry name" value="PRK00823.1-3"/>
    <property type="match status" value="1"/>
</dbReference>
<dbReference type="Gene3D" id="3.30.1360.20">
    <property type="entry name" value="Transcriptional coactivator/pterin dehydratase"/>
    <property type="match status" value="1"/>
</dbReference>
<dbReference type="GO" id="GO:0006729">
    <property type="term" value="P:tetrahydrobiopterin biosynthetic process"/>
    <property type="evidence" value="ECO:0007669"/>
    <property type="project" value="InterPro"/>
</dbReference>
<dbReference type="AlphaFoldDB" id="A0AAD5X2X9"/>
<evidence type="ECO:0000313" key="7">
    <source>
        <dbReference type="Proteomes" id="UP001212841"/>
    </source>
</evidence>
<dbReference type="Proteomes" id="UP001212841">
    <property type="component" value="Unassembled WGS sequence"/>
</dbReference>
<evidence type="ECO:0000256" key="1">
    <source>
        <dbReference type="ARBA" id="ARBA00001554"/>
    </source>
</evidence>